<dbReference type="Gene3D" id="1.20.120.1630">
    <property type="match status" value="1"/>
</dbReference>
<comment type="subcellular location">
    <subcellularLocation>
        <location evidence="1">Membrane</location>
        <topology evidence="1">Multi-pass membrane protein</topology>
    </subcellularLocation>
</comment>
<dbReference type="EMBL" id="SMGG01000004">
    <property type="protein sequence ID" value="TCK60763.1"/>
    <property type="molecule type" value="Genomic_DNA"/>
</dbReference>
<evidence type="ECO:0000256" key="2">
    <source>
        <dbReference type="ARBA" id="ARBA00010631"/>
    </source>
</evidence>
<comment type="caution">
    <text evidence="7">The sequence shown here is derived from an EMBL/GenBank/DDBJ whole genome shotgun (WGS) entry which is preliminary data.</text>
</comment>
<name>A0A4R1KA42_9BACT</name>
<sequence length="198" mass="23211">MTELHLSIYLILYCLLHSLLAEKKLMGRLYDNWWFRFFYVCQSLILLIPVGFIYSGIDHKPFFTPMFISRIILWMITFYGIGFGIIAAKSYDNMFFLGISQIKAHLRGEKLPVQPKKLKTEGALAVVRHPYYTAALLIIWSRPMNRTDLIINLILTAYFILGYKNEERKLIEEFGQEYVDYKKRVPALIPRFGAKNAK</sequence>
<evidence type="ECO:0000256" key="4">
    <source>
        <dbReference type="ARBA" id="ARBA00022989"/>
    </source>
</evidence>
<keyword evidence="7" id="KW-0489">Methyltransferase</keyword>
<proteinExistence type="inferred from homology"/>
<evidence type="ECO:0000256" key="5">
    <source>
        <dbReference type="ARBA" id="ARBA00023136"/>
    </source>
</evidence>
<dbReference type="InterPro" id="IPR033580">
    <property type="entry name" value="Nurim-like"/>
</dbReference>
<dbReference type="AlphaFoldDB" id="A0A4R1KA42"/>
<feature type="transmembrane region" description="Helical" evidence="6">
    <location>
        <begin position="6"/>
        <end position="21"/>
    </location>
</feature>
<protein>
    <submittedName>
        <fullName evidence="7">Protein-S-isoprenylcysteine O-methyltransferase Ste14</fullName>
    </submittedName>
</protein>
<keyword evidence="7" id="KW-0808">Transferase</keyword>
<evidence type="ECO:0000256" key="3">
    <source>
        <dbReference type="ARBA" id="ARBA00022692"/>
    </source>
</evidence>
<evidence type="ECO:0000256" key="1">
    <source>
        <dbReference type="ARBA" id="ARBA00004141"/>
    </source>
</evidence>
<keyword evidence="4 6" id="KW-1133">Transmembrane helix</keyword>
<reference evidence="7 8" key="1">
    <citation type="submission" date="2019-03" db="EMBL/GenBank/DDBJ databases">
        <title>Genomic Encyclopedia of Type Strains, Phase IV (KMG-IV): sequencing the most valuable type-strain genomes for metagenomic binning, comparative biology and taxonomic classification.</title>
        <authorList>
            <person name="Goeker M."/>
        </authorList>
    </citation>
    <scope>NUCLEOTIDE SEQUENCE [LARGE SCALE GENOMIC DNA]</scope>
    <source>
        <strain evidence="7 8">DSM 24984</strain>
    </source>
</reference>
<dbReference type="PANTHER" id="PTHR31040:SF1">
    <property type="entry name" value="NURIM"/>
    <property type="match status" value="1"/>
</dbReference>
<keyword evidence="5 6" id="KW-0472">Membrane</keyword>
<evidence type="ECO:0000313" key="8">
    <source>
        <dbReference type="Proteomes" id="UP000294614"/>
    </source>
</evidence>
<keyword evidence="3 6" id="KW-0812">Transmembrane</keyword>
<organism evidence="7 8">
    <name type="scientific">Seleniivibrio woodruffii</name>
    <dbReference type="NCBI Taxonomy" id="1078050"/>
    <lineage>
        <taxon>Bacteria</taxon>
        <taxon>Pseudomonadati</taxon>
        <taxon>Deferribacterota</taxon>
        <taxon>Deferribacteres</taxon>
        <taxon>Deferribacterales</taxon>
        <taxon>Geovibrionaceae</taxon>
        <taxon>Seleniivibrio</taxon>
    </lineage>
</organism>
<dbReference type="GO" id="GO:0016020">
    <property type="term" value="C:membrane"/>
    <property type="evidence" value="ECO:0007669"/>
    <property type="project" value="UniProtKB-SubCell"/>
</dbReference>
<dbReference type="GO" id="GO:0032259">
    <property type="term" value="P:methylation"/>
    <property type="evidence" value="ECO:0007669"/>
    <property type="project" value="UniProtKB-KW"/>
</dbReference>
<accession>A0A4R1KA42</accession>
<dbReference type="RefSeq" id="WP_243640939.1">
    <property type="nucleotide sequence ID" value="NZ_SMGG01000004.1"/>
</dbReference>
<keyword evidence="8" id="KW-1185">Reference proteome</keyword>
<feature type="transmembrane region" description="Helical" evidence="6">
    <location>
        <begin position="33"/>
        <end position="55"/>
    </location>
</feature>
<evidence type="ECO:0000313" key="7">
    <source>
        <dbReference type="EMBL" id="TCK60763.1"/>
    </source>
</evidence>
<evidence type="ECO:0000256" key="6">
    <source>
        <dbReference type="SAM" id="Phobius"/>
    </source>
</evidence>
<dbReference type="PANTHER" id="PTHR31040">
    <property type="entry name" value="NURIM"/>
    <property type="match status" value="1"/>
</dbReference>
<gene>
    <name evidence="7" type="ORF">C8D98_1642</name>
</gene>
<dbReference type="GO" id="GO:0008168">
    <property type="term" value="F:methyltransferase activity"/>
    <property type="evidence" value="ECO:0007669"/>
    <property type="project" value="UniProtKB-KW"/>
</dbReference>
<dbReference type="Proteomes" id="UP000294614">
    <property type="component" value="Unassembled WGS sequence"/>
</dbReference>
<comment type="similarity">
    <text evidence="2">Belongs to the nurim family.</text>
</comment>
<feature type="transmembrane region" description="Helical" evidence="6">
    <location>
        <begin position="67"/>
        <end position="88"/>
    </location>
</feature>